<organism evidence="1 2">
    <name type="scientific">Mariniflexile ostreae</name>
    <dbReference type="NCBI Taxonomy" id="1520892"/>
    <lineage>
        <taxon>Bacteria</taxon>
        <taxon>Pseudomonadati</taxon>
        <taxon>Bacteroidota</taxon>
        <taxon>Flavobacteriia</taxon>
        <taxon>Flavobacteriales</taxon>
        <taxon>Flavobacteriaceae</taxon>
        <taxon>Mariniflexile</taxon>
    </lineage>
</organism>
<protein>
    <submittedName>
        <fullName evidence="1">DUF4998 domain-containing protein</fullName>
    </submittedName>
</protein>
<evidence type="ECO:0000313" key="1">
    <source>
        <dbReference type="EMBL" id="MFB9056327.1"/>
    </source>
</evidence>
<sequence>MNYNSIKKQILFVGIGVLGILLCLSCDTDLVETYDQYIPEKVVSIAKPDSVAVVSTDYNKILFQVCVNADPKIKKAVIALFDDDKTDDDDKIVTTIDIDRTLFKPEIYEVELELSEGGSEYFVHLEDVDGNASIKYDVFGTVLGQSYKESLQARQFSTISQYSDSEAVINWVSNRAINNSNEEIVRNKLLVRSELIYTSSVDGTEKVIVVDESEDVTIIPDFISEETFIYTTFYRAVADSPYIFESNATEEVFPLKL</sequence>
<name>A0ABV5FA57_9FLAO</name>
<dbReference type="RefSeq" id="WP_379860525.1">
    <property type="nucleotide sequence ID" value="NZ_JBHMFC010000019.1"/>
</dbReference>
<accession>A0ABV5FA57</accession>
<keyword evidence="2" id="KW-1185">Reference proteome</keyword>
<gene>
    <name evidence="1" type="ORF">ACFFU9_06170</name>
</gene>
<dbReference type="Pfam" id="PF16389">
    <property type="entry name" value="DUF4998"/>
    <property type="match status" value="1"/>
</dbReference>
<dbReference type="EMBL" id="JBHMFC010000019">
    <property type="protein sequence ID" value="MFB9056327.1"/>
    <property type="molecule type" value="Genomic_DNA"/>
</dbReference>
<proteinExistence type="predicted"/>
<evidence type="ECO:0000313" key="2">
    <source>
        <dbReference type="Proteomes" id="UP001589585"/>
    </source>
</evidence>
<reference evidence="1 2" key="1">
    <citation type="submission" date="2024-09" db="EMBL/GenBank/DDBJ databases">
        <authorList>
            <person name="Sun Q."/>
            <person name="Mori K."/>
        </authorList>
    </citation>
    <scope>NUCLEOTIDE SEQUENCE [LARGE SCALE GENOMIC DNA]</scope>
    <source>
        <strain evidence="1 2">CECT 8622</strain>
    </source>
</reference>
<dbReference type="Proteomes" id="UP001589585">
    <property type="component" value="Unassembled WGS sequence"/>
</dbReference>
<comment type="caution">
    <text evidence="1">The sequence shown here is derived from an EMBL/GenBank/DDBJ whole genome shotgun (WGS) entry which is preliminary data.</text>
</comment>